<sequence length="310" mass="33505">MAVHSVGVHPRRALELFAGGGGLAHGLKLAVPSLRTVCYVEREAYAAACLVARMEKEELDSAPVWDDVGTFDGSAWRGVVDCVSGGFPCQDISVAGKGAGLEGERSGLWREYARIVAEVRPRFVFVENVAALRSRGLDRVLADLASLGFDAEWVCLRASDAGAPHKRERLFVLAHTEHGGEFERTRETRREAGQRAAIGGGPERAREGLADAGGVRLEGSEQHWPASSAALRSDSDLPPWPPGRDDLEGWRSVLAKRPDIEPAICRMADGLAHRVDRLRLLGNGVVPQQAALAYGLLHARLFDAALRDPQ</sequence>
<comment type="caution">
    <text evidence="9">The sequence shown here is derived from an EMBL/GenBank/DDBJ whole genome shotgun (WGS) entry which is preliminary data.</text>
</comment>
<dbReference type="InterPro" id="IPR018117">
    <property type="entry name" value="C5_DNA_meth_AS"/>
</dbReference>
<dbReference type="SUPFAM" id="SSF53335">
    <property type="entry name" value="S-adenosyl-L-methionine-dependent methyltransferases"/>
    <property type="match status" value="1"/>
</dbReference>
<evidence type="ECO:0000256" key="7">
    <source>
        <dbReference type="PROSITE-ProRule" id="PRU01016"/>
    </source>
</evidence>
<evidence type="ECO:0000313" key="9">
    <source>
        <dbReference type="EMBL" id="TQF13720.1"/>
    </source>
</evidence>
<proteinExistence type="inferred from homology"/>
<dbReference type="PRINTS" id="PR00105">
    <property type="entry name" value="C5METTRFRASE"/>
</dbReference>
<keyword evidence="10" id="KW-1185">Reference proteome</keyword>
<dbReference type="OrthoDB" id="9813719at2"/>
<organism evidence="9 10">
    <name type="scientific">Myxococcus llanfairpwllgwyngyllgogerychwyrndrobwllllantysiliogogogochensis</name>
    <dbReference type="NCBI Taxonomy" id="2590453"/>
    <lineage>
        <taxon>Bacteria</taxon>
        <taxon>Pseudomonadati</taxon>
        <taxon>Myxococcota</taxon>
        <taxon>Myxococcia</taxon>
        <taxon>Myxococcales</taxon>
        <taxon>Cystobacterineae</taxon>
        <taxon>Myxococcaceae</taxon>
        <taxon>Myxococcus</taxon>
    </lineage>
</organism>
<gene>
    <name evidence="9" type="ORF">FJV41_22355</name>
</gene>
<comment type="catalytic activity">
    <reaction evidence="6">
        <text>a 2'-deoxycytidine in DNA + S-adenosyl-L-methionine = a 5-methyl-2'-deoxycytidine in DNA + S-adenosyl-L-homocysteine + H(+)</text>
        <dbReference type="Rhea" id="RHEA:13681"/>
        <dbReference type="Rhea" id="RHEA-COMP:11369"/>
        <dbReference type="Rhea" id="RHEA-COMP:11370"/>
        <dbReference type="ChEBI" id="CHEBI:15378"/>
        <dbReference type="ChEBI" id="CHEBI:57856"/>
        <dbReference type="ChEBI" id="CHEBI:59789"/>
        <dbReference type="ChEBI" id="CHEBI:85452"/>
        <dbReference type="ChEBI" id="CHEBI:85454"/>
        <dbReference type="EC" id="2.1.1.37"/>
    </reaction>
</comment>
<dbReference type="AlphaFoldDB" id="A0A540WXQ8"/>
<dbReference type="PROSITE" id="PS51679">
    <property type="entry name" value="SAM_MT_C5"/>
    <property type="match status" value="1"/>
</dbReference>
<accession>A0A540WXQ8</accession>
<dbReference type="GO" id="GO:0003677">
    <property type="term" value="F:DNA binding"/>
    <property type="evidence" value="ECO:0007669"/>
    <property type="project" value="TreeGrafter"/>
</dbReference>
<keyword evidence="4 7" id="KW-0949">S-adenosyl-L-methionine</keyword>
<dbReference type="InterPro" id="IPR029063">
    <property type="entry name" value="SAM-dependent_MTases_sf"/>
</dbReference>
<evidence type="ECO:0000256" key="5">
    <source>
        <dbReference type="ARBA" id="ARBA00022747"/>
    </source>
</evidence>
<dbReference type="GO" id="GO:0032259">
    <property type="term" value="P:methylation"/>
    <property type="evidence" value="ECO:0007669"/>
    <property type="project" value="UniProtKB-KW"/>
</dbReference>
<evidence type="ECO:0000256" key="2">
    <source>
        <dbReference type="ARBA" id="ARBA00022603"/>
    </source>
</evidence>
<dbReference type="GO" id="GO:0044027">
    <property type="term" value="P:negative regulation of gene expression via chromosomal CpG island methylation"/>
    <property type="evidence" value="ECO:0007669"/>
    <property type="project" value="TreeGrafter"/>
</dbReference>
<dbReference type="PANTHER" id="PTHR10629:SF52">
    <property type="entry name" value="DNA (CYTOSINE-5)-METHYLTRANSFERASE 1"/>
    <property type="match status" value="1"/>
</dbReference>
<dbReference type="GO" id="GO:0003886">
    <property type="term" value="F:DNA (cytosine-5-)-methyltransferase activity"/>
    <property type="evidence" value="ECO:0007669"/>
    <property type="project" value="UniProtKB-EC"/>
</dbReference>
<evidence type="ECO:0000256" key="8">
    <source>
        <dbReference type="SAM" id="MobiDB-lite"/>
    </source>
</evidence>
<dbReference type="InterPro" id="IPR050390">
    <property type="entry name" value="C5-Methyltransferase"/>
</dbReference>
<dbReference type="InterPro" id="IPR001525">
    <property type="entry name" value="C5_MeTfrase"/>
</dbReference>
<dbReference type="PROSITE" id="PS00094">
    <property type="entry name" value="C5_MTASE_1"/>
    <property type="match status" value="1"/>
</dbReference>
<evidence type="ECO:0000256" key="4">
    <source>
        <dbReference type="ARBA" id="ARBA00022691"/>
    </source>
</evidence>
<dbReference type="GO" id="GO:0009307">
    <property type="term" value="P:DNA restriction-modification system"/>
    <property type="evidence" value="ECO:0007669"/>
    <property type="project" value="UniProtKB-KW"/>
</dbReference>
<feature type="active site" evidence="7">
    <location>
        <position position="89"/>
    </location>
</feature>
<feature type="compositionally biased region" description="Basic and acidic residues" evidence="8">
    <location>
        <begin position="182"/>
        <end position="193"/>
    </location>
</feature>
<feature type="region of interest" description="Disordered" evidence="8">
    <location>
        <begin position="182"/>
        <end position="206"/>
    </location>
</feature>
<evidence type="ECO:0000256" key="3">
    <source>
        <dbReference type="ARBA" id="ARBA00022679"/>
    </source>
</evidence>
<comment type="similarity">
    <text evidence="7">Belongs to the class I-like SAM-binding methyltransferase superfamily. C5-methyltransferase family.</text>
</comment>
<feature type="region of interest" description="Disordered" evidence="8">
    <location>
        <begin position="223"/>
        <end position="245"/>
    </location>
</feature>
<dbReference type="Proteomes" id="UP000315369">
    <property type="component" value="Unassembled WGS sequence"/>
</dbReference>
<dbReference type="Gene3D" id="3.40.50.150">
    <property type="entry name" value="Vaccinia Virus protein VP39"/>
    <property type="match status" value="1"/>
</dbReference>
<dbReference type="EMBL" id="VIFM01000090">
    <property type="protein sequence ID" value="TQF13720.1"/>
    <property type="molecule type" value="Genomic_DNA"/>
</dbReference>
<evidence type="ECO:0000256" key="6">
    <source>
        <dbReference type="ARBA" id="ARBA00047422"/>
    </source>
</evidence>
<keyword evidence="3 7" id="KW-0808">Transferase</keyword>
<evidence type="ECO:0000256" key="1">
    <source>
        <dbReference type="ARBA" id="ARBA00011975"/>
    </source>
</evidence>
<dbReference type="Pfam" id="PF00145">
    <property type="entry name" value="DNA_methylase"/>
    <property type="match status" value="1"/>
</dbReference>
<reference evidence="9 10" key="1">
    <citation type="submission" date="2019-06" db="EMBL/GenBank/DDBJ databases">
        <authorList>
            <person name="Livingstone P."/>
            <person name="Whitworth D."/>
        </authorList>
    </citation>
    <scope>NUCLEOTIDE SEQUENCE [LARGE SCALE GENOMIC DNA]</scope>
    <source>
        <strain evidence="9 10">AM401</strain>
    </source>
</reference>
<name>A0A540WXQ8_9BACT</name>
<protein>
    <recommendedName>
        <fullName evidence="1">DNA (cytosine-5-)-methyltransferase</fullName>
        <ecNumber evidence="1">2.1.1.37</ecNumber>
    </recommendedName>
</protein>
<dbReference type="EC" id="2.1.1.37" evidence="1"/>
<evidence type="ECO:0000313" key="10">
    <source>
        <dbReference type="Proteomes" id="UP000315369"/>
    </source>
</evidence>
<dbReference type="PANTHER" id="PTHR10629">
    <property type="entry name" value="CYTOSINE-SPECIFIC METHYLTRANSFERASE"/>
    <property type="match status" value="1"/>
</dbReference>
<keyword evidence="2 7" id="KW-0489">Methyltransferase</keyword>
<keyword evidence="5" id="KW-0680">Restriction system</keyword>